<feature type="transmembrane region" description="Helical" evidence="7">
    <location>
        <begin position="345"/>
        <end position="366"/>
    </location>
</feature>
<feature type="transmembrane region" description="Helical" evidence="7">
    <location>
        <begin position="88"/>
        <end position="107"/>
    </location>
</feature>
<keyword evidence="5 7" id="KW-1133">Transmembrane helix</keyword>
<evidence type="ECO:0000256" key="4">
    <source>
        <dbReference type="ARBA" id="ARBA00022692"/>
    </source>
</evidence>
<keyword evidence="9" id="KW-1185">Reference proteome</keyword>
<feature type="transmembrane region" description="Helical" evidence="7">
    <location>
        <begin position="306"/>
        <end position="325"/>
    </location>
</feature>
<proteinExistence type="inferred from homology"/>
<evidence type="ECO:0000313" key="9">
    <source>
        <dbReference type="Proteomes" id="UP000217076"/>
    </source>
</evidence>
<dbReference type="GO" id="GO:0016020">
    <property type="term" value="C:membrane"/>
    <property type="evidence" value="ECO:0007669"/>
    <property type="project" value="UniProtKB-SubCell"/>
</dbReference>
<dbReference type="PANTHER" id="PTHR12778:SF10">
    <property type="entry name" value="MAJOR FACILITATOR SUPERFAMILY DOMAIN-CONTAINING PROTEIN 3"/>
    <property type="match status" value="1"/>
</dbReference>
<gene>
    <name evidence="8" type="ORF">SAMN05421742_1174</name>
</gene>
<comment type="similarity">
    <text evidence="2">Belongs to the major facilitator superfamily.</text>
</comment>
<comment type="subcellular location">
    <subcellularLocation>
        <location evidence="1">Membrane</location>
        <topology evidence="1">Multi-pass membrane protein</topology>
    </subcellularLocation>
</comment>
<dbReference type="EMBL" id="FNCV01000017">
    <property type="protein sequence ID" value="SDH86426.1"/>
    <property type="molecule type" value="Genomic_DNA"/>
</dbReference>
<feature type="transmembrane region" description="Helical" evidence="7">
    <location>
        <begin position="280"/>
        <end position="299"/>
    </location>
</feature>
<keyword evidence="4 7" id="KW-0812">Transmembrane</keyword>
<protein>
    <submittedName>
        <fullName evidence="8">MFS transporter, PAT family, beta-lactamase induction signal transducer AmpG</fullName>
    </submittedName>
</protein>
<feature type="transmembrane region" description="Helical" evidence="7">
    <location>
        <begin position="405"/>
        <end position="429"/>
    </location>
</feature>
<dbReference type="GO" id="GO:0022857">
    <property type="term" value="F:transmembrane transporter activity"/>
    <property type="evidence" value="ECO:0007669"/>
    <property type="project" value="InterPro"/>
</dbReference>
<feature type="transmembrane region" description="Helical" evidence="7">
    <location>
        <begin position="146"/>
        <end position="174"/>
    </location>
</feature>
<dbReference type="RefSeq" id="WP_092621848.1">
    <property type="nucleotide sequence ID" value="NZ_FNCV01000017.1"/>
</dbReference>
<dbReference type="InterPro" id="IPR004752">
    <property type="entry name" value="AmpG_permease/AT-1"/>
</dbReference>
<evidence type="ECO:0000313" key="8">
    <source>
        <dbReference type="EMBL" id="SDH86426.1"/>
    </source>
</evidence>
<dbReference type="Proteomes" id="UP000217076">
    <property type="component" value="Unassembled WGS sequence"/>
</dbReference>
<evidence type="ECO:0000256" key="1">
    <source>
        <dbReference type="ARBA" id="ARBA00004141"/>
    </source>
</evidence>
<dbReference type="PANTHER" id="PTHR12778">
    <property type="entry name" value="SOLUTE CARRIER FAMILY 33 ACETYL-COA TRANSPORTER -RELATED"/>
    <property type="match status" value="1"/>
</dbReference>
<feature type="transmembrane region" description="Helical" evidence="7">
    <location>
        <begin position="113"/>
        <end position="134"/>
    </location>
</feature>
<sequence length="445" mass="46915">MTGWWQGWWRGWAVYRDRRMALILALGFASGLPQPMVYANLSVWLKDSGLTLGSIALFGSLSTPYALNFLWAPLVDRLSLPGLGRRRGWLLLCQGGIALSLLALSLARPEAAVWPIIAAGLCLAIFSATQDVVIDALRIELLTPETYGAGSAVAVFGWHLGATVGGAGGLFLAAELGWPLTYRLALIALAVGVAAALLAPEPAAPARPAAAAPGAPRPKRLLGWLKETVVAPLADFARRPGWLWVLAFIVVFKMGDALLGRMSNLFYRELGFSYEEIAEVAKIAGLAGLTLGAFAGGVAVKRLGTLKALFLAGLLMAATNLLYAWLATRGADQGALALAVVSDQFTSGLGLTTFVAYLSGLCSLAFTATQYALLASLANFARIQVASASGWMVEGLAAMEGWIGAHAWSVFFILTALLALPGLALLAVLMRRLGDGEVPARTRPD</sequence>
<evidence type="ECO:0000256" key="6">
    <source>
        <dbReference type="ARBA" id="ARBA00023136"/>
    </source>
</evidence>
<evidence type="ECO:0000256" key="5">
    <source>
        <dbReference type="ARBA" id="ARBA00022989"/>
    </source>
</evidence>
<evidence type="ECO:0000256" key="2">
    <source>
        <dbReference type="ARBA" id="ARBA00008335"/>
    </source>
</evidence>
<organism evidence="8 9">
    <name type="scientific">Roseospirillum parvum</name>
    <dbReference type="NCBI Taxonomy" id="83401"/>
    <lineage>
        <taxon>Bacteria</taxon>
        <taxon>Pseudomonadati</taxon>
        <taxon>Pseudomonadota</taxon>
        <taxon>Alphaproteobacteria</taxon>
        <taxon>Rhodospirillales</taxon>
        <taxon>Rhodospirillaceae</taxon>
        <taxon>Roseospirillum</taxon>
    </lineage>
</organism>
<dbReference type="STRING" id="83401.SAMN05421742_1174"/>
<evidence type="ECO:0000256" key="3">
    <source>
        <dbReference type="ARBA" id="ARBA00022448"/>
    </source>
</evidence>
<dbReference type="Pfam" id="PF07690">
    <property type="entry name" value="MFS_1"/>
    <property type="match status" value="1"/>
</dbReference>
<feature type="transmembrane region" description="Helical" evidence="7">
    <location>
        <begin position="242"/>
        <end position="260"/>
    </location>
</feature>
<dbReference type="AlphaFoldDB" id="A0A1G8FWS4"/>
<feature type="transmembrane region" description="Helical" evidence="7">
    <location>
        <begin position="49"/>
        <end position="67"/>
    </location>
</feature>
<dbReference type="OrthoDB" id="9787815at2"/>
<accession>A0A1G8FWS4</accession>
<dbReference type="Gene3D" id="1.20.1250.20">
    <property type="entry name" value="MFS general substrate transporter like domains"/>
    <property type="match status" value="1"/>
</dbReference>
<feature type="transmembrane region" description="Helical" evidence="7">
    <location>
        <begin position="373"/>
        <end position="393"/>
    </location>
</feature>
<name>A0A1G8FWS4_9PROT</name>
<dbReference type="InterPro" id="IPR036259">
    <property type="entry name" value="MFS_trans_sf"/>
</dbReference>
<dbReference type="SUPFAM" id="SSF103473">
    <property type="entry name" value="MFS general substrate transporter"/>
    <property type="match status" value="1"/>
</dbReference>
<keyword evidence="6 7" id="KW-0472">Membrane</keyword>
<dbReference type="InterPro" id="IPR011701">
    <property type="entry name" value="MFS"/>
</dbReference>
<feature type="transmembrane region" description="Helical" evidence="7">
    <location>
        <begin position="180"/>
        <end position="199"/>
    </location>
</feature>
<dbReference type="NCBIfam" id="TIGR00901">
    <property type="entry name" value="2A0125"/>
    <property type="match status" value="1"/>
</dbReference>
<reference evidence="9" key="1">
    <citation type="submission" date="2016-10" db="EMBL/GenBank/DDBJ databases">
        <authorList>
            <person name="Varghese N."/>
            <person name="Submissions S."/>
        </authorList>
    </citation>
    <scope>NUCLEOTIDE SEQUENCE [LARGE SCALE GENOMIC DNA]</scope>
    <source>
        <strain evidence="9">930I</strain>
    </source>
</reference>
<keyword evidence="3" id="KW-0813">Transport</keyword>
<evidence type="ECO:0000256" key="7">
    <source>
        <dbReference type="SAM" id="Phobius"/>
    </source>
</evidence>